<feature type="domain" description="Pyruvate:ferredoxin oxidoreductase core" evidence="4">
    <location>
        <begin position="263"/>
        <end position="362"/>
    </location>
</feature>
<name>A0A7K4BZS1_9ARCH</name>
<evidence type="ECO:0000313" key="5">
    <source>
        <dbReference type="EMBL" id="NMA44641.1"/>
    </source>
</evidence>
<protein>
    <submittedName>
        <fullName evidence="5">Pyruvate ferredoxin oxidoreductase</fullName>
    </submittedName>
</protein>
<dbReference type="GO" id="GO:0044272">
    <property type="term" value="P:sulfur compound biosynthetic process"/>
    <property type="evidence" value="ECO:0007669"/>
    <property type="project" value="UniProtKB-ARBA"/>
</dbReference>
<organism evidence="5 6">
    <name type="scientific">Candidatus Iainarchaeum sp</name>
    <dbReference type="NCBI Taxonomy" id="3101447"/>
    <lineage>
        <taxon>Archaea</taxon>
        <taxon>Candidatus Iainarchaeota</taxon>
        <taxon>Candidatus Iainarchaeia</taxon>
        <taxon>Candidatus Iainarchaeales</taxon>
        <taxon>Candidatus Iainarchaeaceae</taxon>
        <taxon>Candidatus Iainarchaeum</taxon>
    </lineage>
</organism>
<dbReference type="Gene3D" id="3.40.50.970">
    <property type="match status" value="1"/>
</dbReference>
<proteinExistence type="predicted"/>
<dbReference type="FunFam" id="3.40.50.920:FF:000010">
    <property type="entry name" value="Pyruvate ferredoxin oxidoreductase, alpha subunit"/>
    <property type="match status" value="1"/>
</dbReference>
<evidence type="ECO:0000259" key="3">
    <source>
        <dbReference type="Pfam" id="PF01855"/>
    </source>
</evidence>
<dbReference type="Proteomes" id="UP000526302">
    <property type="component" value="Unassembled WGS sequence"/>
</dbReference>
<dbReference type="GO" id="GO:0019752">
    <property type="term" value="P:carboxylic acid metabolic process"/>
    <property type="evidence" value="ECO:0007669"/>
    <property type="project" value="UniProtKB-ARBA"/>
</dbReference>
<dbReference type="InterPro" id="IPR050722">
    <property type="entry name" value="Pyruvate:ferred/Flavod_OxRd"/>
</dbReference>
<dbReference type="GO" id="GO:0016903">
    <property type="term" value="F:oxidoreductase activity, acting on the aldehyde or oxo group of donors"/>
    <property type="evidence" value="ECO:0007669"/>
    <property type="project" value="UniProtKB-ARBA"/>
</dbReference>
<keyword evidence="2" id="KW-0560">Oxidoreductase</keyword>
<dbReference type="PANTHER" id="PTHR32154">
    <property type="entry name" value="PYRUVATE-FLAVODOXIN OXIDOREDUCTASE-RELATED"/>
    <property type="match status" value="1"/>
</dbReference>
<dbReference type="CDD" id="cd07034">
    <property type="entry name" value="TPP_PYR_PFOR_IOR-alpha_like"/>
    <property type="match status" value="1"/>
</dbReference>
<dbReference type="PANTHER" id="PTHR32154:SF0">
    <property type="entry name" value="PYRUVATE-FLAVODOXIN OXIDOREDUCTASE-RELATED"/>
    <property type="match status" value="1"/>
</dbReference>
<dbReference type="Pfam" id="PF01855">
    <property type="entry name" value="POR_N"/>
    <property type="match status" value="1"/>
</dbReference>
<keyword evidence="5" id="KW-0670">Pyruvate</keyword>
<evidence type="ECO:0000313" key="6">
    <source>
        <dbReference type="Proteomes" id="UP000526302"/>
    </source>
</evidence>
<dbReference type="GO" id="GO:0006979">
    <property type="term" value="P:response to oxidative stress"/>
    <property type="evidence" value="ECO:0007669"/>
    <property type="project" value="TreeGrafter"/>
</dbReference>
<comment type="subunit">
    <text evidence="1">Heterotetramer of one alpha, one beta, one delta and one gamma chain.</text>
</comment>
<comment type="caution">
    <text evidence="5">The sequence shown here is derived from an EMBL/GenBank/DDBJ whole genome shotgun (WGS) entry which is preliminary data.</text>
</comment>
<dbReference type="SUPFAM" id="SSF52518">
    <property type="entry name" value="Thiamin diphosphate-binding fold (THDP-binding)"/>
    <property type="match status" value="1"/>
</dbReference>
<dbReference type="AlphaFoldDB" id="A0A7K4BZS1"/>
<dbReference type="FunFam" id="3.40.50.970:FF:000012">
    <property type="entry name" value="Pyruvate:ferredoxin (Flavodoxin) oxidoreductase"/>
    <property type="match status" value="1"/>
</dbReference>
<sequence length="381" mass="42222">MSEKKVISGSDAVAQAVKLCKPKVLPMYPITPSTLIPEKLSEFIANGEMDAQLIHVESEHSAISALYGAYAAGVRTFTATASQGLALMHEIIPIVAGSRMPAVMVVANRALSGPLNIWNDHSDAMSERDQGWIQLYCEDVQEAFDTTIMAYKIAEKNNVLLPVMVCIDGFSLTHVYEPVIIEDQNKVDLFLPEYKPRHYLDPKNPKTFGAFAQPNTYFEFKEAEQEAMKEALKEIQNVHKEFATTFGREYGGGLIELINMQDAEYALVTVGGTTGTARMVLEELRKEGKKAGIIRIKSVRPFPKEEIIKATKKIKNLGVIDRHISIGSEGPLFTEIKATLKEENTKVAGFIAGLGGRDISREMIKKAFEIIEKGEEGVWLK</sequence>
<dbReference type="SUPFAM" id="SSF52922">
    <property type="entry name" value="TK C-terminal domain-like"/>
    <property type="match status" value="1"/>
</dbReference>
<dbReference type="EMBL" id="JAAZKV010000018">
    <property type="protein sequence ID" value="NMA44641.1"/>
    <property type="molecule type" value="Genomic_DNA"/>
</dbReference>
<dbReference type="InterPro" id="IPR029061">
    <property type="entry name" value="THDP-binding"/>
</dbReference>
<reference evidence="5 6" key="1">
    <citation type="journal article" date="2020" name="Biotechnol. Biofuels">
        <title>New insights from the biogas microbiome by comprehensive genome-resolved metagenomics of nearly 1600 species originating from multiple anaerobic digesters.</title>
        <authorList>
            <person name="Campanaro S."/>
            <person name="Treu L."/>
            <person name="Rodriguez-R L.M."/>
            <person name="Kovalovszki A."/>
            <person name="Ziels R.M."/>
            <person name="Maus I."/>
            <person name="Zhu X."/>
            <person name="Kougias P.G."/>
            <person name="Basile A."/>
            <person name="Luo G."/>
            <person name="Schluter A."/>
            <person name="Konstantinidis K.T."/>
            <person name="Angelidaki I."/>
        </authorList>
    </citation>
    <scope>NUCLEOTIDE SEQUENCE [LARGE SCALE GENOMIC DNA]</scope>
    <source>
        <strain evidence="5">AS22ysBPME_79</strain>
    </source>
</reference>
<dbReference type="InterPro" id="IPR009014">
    <property type="entry name" value="Transketo_C/PFOR_II"/>
</dbReference>
<dbReference type="InterPro" id="IPR002880">
    <property type="entry name" value="Pyrv_Fd/Flavodoxin_OxRdtase_N"/>
</dbReference>
<evidence type="ECO:0000256" key="1">
    <source>
        <dbReference type="ARBA" id="ARBA00011595"/>
    </source>
</evidence>
<accession>A0A7K4BZS1</accession>
<gene>
    <name evidence="5" type="primary">porA</name>
    <name evidence="5" type="ORF">GX950_02410</name>
</gene>
<dbReference type="InterPro" id="IPR033412">
    <property type="entry name" value="PFOR_II"/>
</dbReference>
<evidence type="ECO:0000256" key="2">
    <source>
        <dbReference type="ARBA" id="ARBA00023002"/>
    </source>
</evidence>
<evidence type="ECO:0000259" key="4">
    <source>
        <dbReference type="Pfam" id="PF17147"/>
    </source>
</evidence>
<dbReference type="Pfam" id="PF17147">
    <property type="entry name" value="PFOR_II"/>
    <property type="match status" value="1"/>
</dbReference>
<feature type="domain" description="Pyruvate flavodoxin/ferredoxin oxidoreductase pyrimidine binding" evidence="3">
    <location>
        <begin position="16"/>
        <end position="239"/>
    </location>
</feature>
<dbReference type="Gene3D" id="3.40.50.920">
    <property type="match status" value="1"/>
</dbReference>